<feature type="region of interest" description="Disordered" evidence="8">
    <location>
        <begin position="380"/>
        <end position="401"/>
    </location>
</feature>
<dbReference type="Proteomes" id="UP000887458">
    <property type="component" value="Unassembled WGS sequence"/>
</dbReference>
<feature type="coiled-coil region" evidence="7">
    <location>
        <begin position="101"/>
        <end position="156"/>
    </location>
</feature>
<feature type="domain" description="BZIP" evidence="9">
    <location>
        <begin position="90"/>
        <end position="153"/>
    </location>
</feature>
<reference evidence="10 11" key="2">
    <citation type="journal article" date="2022" name="Mol. Biol. Evol.">
        <title>Comparative Genomics Reveals Insights into the Divergent Evolution of Astigmatic Mites and Household Pest Adaptations.</title>
        <authorList>
            <person name="Xiong Q."/>
            <person name="Wan A.T."/>
            <person name="Liu X."/>
            <person name="Fung C.S."/>
            <person name="Xiao X."/>
            <person name="Malainual N."/>
            <person name="Hou J."/>
            <person name="Wang L."/>
            <person name="Wang M."/>
            <person name="Yang K.Y."/>
            <person name="Cui Y."/>
            <person name="Leung E.L."/>
            <person name="Nong W."/>
            <person name="Shin S.K."/>
            <person name="Au S.W."/>
            <person name="Jeong K.Y."/>
            <person name="Chew F.T."/>
            <person name="Hui J.H."/>
            <person name="Leung T.F."/>
            <person name="Tungtrongchitr A."/>
            <person name="Zhong N."/>
            <person name="Liu Z."/>
            <person name="Tsui S.K."/>
        </authorList>
    </citation>
    <scope>NUCLEOTIDE SEQUENCE [LARGE SCALE GENOMIC DNA]</scope>
    <source>
        <strain evidence="10">Derp</strain>
    </source>
</reference>
<keyword evidence="1" id="KW-0832">Ubl conjugation</keyword>
<dbReference type="SUPFAM" id="SSF57959">
    <property type="entry name" value="Leucine zipper domain"/>
    <property type="match status" value="1"/>
</dbReference>
<feature type="compositionally biased region" description="Basic and acidic residues" evidence="8">
    <location>
        <begin position="177"/>
        <end position="186"/>
    </location>
</feature>
<evidence type="ECO:0000256" key="2">
    <source>
        <dbReference type="ARBA" id="ARBA00023015"/>
    </source>
</evidence>
<feature type="compositionally biased region" description="Acidic residues" evidence="8">
    <location>
        <begin position="187"/>
        <end position="206"/>
    </location>
</feature>
<dbReference type="InterPro" id="IPR004827">
    <property type="entry name" value="bZIP"/>
</dbReference>
<proteinExistence type="predicted"/>
<evidence type="ECO:0000256" key="3">
    <source>
        <dbReference type="ARBA" id="ARBA00023125"/>
    </source>
</evidence>
<evidence type="ECO:0000256" key="1">
    <source>
        <dbReference type="ARBA" id="ARBA00022843"/>
    </source>
</evidence>
<evidence type="ECO:0000313" key="11">
    <source>
        <dbReference type="Proteomes" id="UP000887458"/>
    </source>
</evidence>
<name>A0ABQ8JNE8_DERPT</name>
<dbReference type="PANTHER" id="PTHR46542:SF1">
    <property type="entry name" value="X-BOX BINDING PROTEIN 1"/>
    <property type="match status" value="1"/>
</dbReference>
<dbReference type="InterPro" id="IPR052470">
    <property type="entry name" value="ER_Stress-Reg_TF"/>
</dbReference>
<evidence type="ECO:0000256" key="6">
    <source>
        <dbReference type="ARBA" id="ARBA00040165"/>
    </source>
</evidence>
<feature type="region of interest" description="Disordered" evidence="8">
    <location>
        <begin position="48"/>
        <end position="70"/>
    </location>
</feature>
<dbReference type="CDD" id="cd14691">
    <property type="entry name" value="bZIP_XBP1"/>
    <property type="match status" value="1"/>
</dbReference>
<organism evidence="10 11">
    <name type="scientific">Dermatophagoides pteronyssinus</name>
    <name type="common">European house dust mite</name>
    <dbReference type="NCBI Taxonomy" id="6956"/>
    <lineage>
        <taxon>Eukaryota</taxon>
        <taxon>Metazoa</taxon>
        <taxon>Ecdysozoa</taxon>
        <taxon>Arthropoda</taxon>
        <taxon>Chelicerata</taxon>
        <taxon>Arachnida</taxon>
        <taxon>Acari</taxon>
        <taxon>Acariformes</taxon>
        <taxon>Sarcoptiformes</taxon>
        <taxon>Astigmata</taxon>
        <taxon>Psoroptidia</taxon>
        <taxon>Analgoidea</taxon>
        <taxon>Pyroglyphidae</taxon>
        <taxon>Dermatophagoidinae</taxon>
        <taxon>Dermatophagoides</taxon>
    </lineage>
</organism>
<reference evidence="10 11" key="1">
    <citation type="journal article" date="2018" name="J. Allergy Clin. Immunol.">
        <title>High-quality assembly of Dermatophagoides pteronyssinus genome and transcriptome reveals a wide range of novel allergens.</title>
        <authorList>
            <person name="Liu X.Y."/>
            <person name="Yang K.Y."/>
            <person name="Wang M.Q."/>
            <person name="Kwok J.S."/>
            <person name="Zeng X."/>
            <person name="Yang Z."/>
            <person name="Xiao X.J."/>
            <person name="Lau C.P."/>
            <person name="Li Y."/>
            <person name="Huang Z.M."/>
            <person name="Ba J.G."/>
            <person name="Yim A.K."/>
            <person name="Ouyang C.Y."/>
            <person name="Ngai S.M."/>
            <person name="Chan T.F."/>
            <person name="Leung E.L."/>
            <person name="Liu L."/>
            <person name="Liu Z.G."/>
            <person name="Tsui S.K."/>
        </authorList>
    </citation>
    <scope>NUCLEOTIDE SEQUENCE [LARGE SCALE GENOMIC DNA]</scope>
    <source>
        <strain evidence="10">Derp</strain>
    </source>
</reference>
<evidence type="ECO:0000256" key="5">
    <source>
        <dbReference type="ARBA" id="ARBA00023242"/>
    </source>
</evidence>
<sequence length="494" mass="56316">MTATILPKQVDKVILSSNFGCKSSSNPMKMIIGNDSLMVVNNGVGSEKRSPYLSNNNSITQQQNDGDGSTITEQIKPKRKRQRLDHLTQEQKVMRRKLKNRMAAQSARDRKKKKMMDLEKENNCLAKERMELMKRNRYLEQKLKLYMEENDNLRQKLGIEPIKLEPECDDTMDLYDPYDKSNSHDVFEDDDDDDDDYDDDGSDEDGYQSASIGRKGWKNGKCPTTTVGRNYRQINRKIKSSAKATFNKESANEDLLATAVDQLFNGFINDNFPQLEQQQQQSIMFSDGTDNQFGIETIESDQIEQRKLSAGNGSRIEPMFIGTGETMPIEFINETISTQTCSATDLANVYNHDNDLIVIDHDYAINPMGRKNDDINFKHNQLSPTPPSDSSDIGYESMSSPEPTCIDSNVQQLITQQQQPLSLFCMDDETDDLLNLDSLNIGQDDNDNVLFPLTTKNDNYPDEIDFIDEDNLQPSINDMITFDSQLHDLFPELF</sequence>
<evidence type="ECO:0000256" key="7">
    <source>
        <dbReference type="SAM" id="Coils"/>
    </source>
</evidence>
<dbReference type="EMBL" id="NJHN03000031">
    <property type="protein sequence ID" value="KAH9423975.1"/>
    <property type="molecule type" value="Genomic_DNA"/>
</dbReference>
<keyword evidence="7" id="KW-0175">Coiled coil</keyword>
<keyword evidence="5" id="KW-0539">Nucleus</keyword>
<gene>
    <name evidence="10" type="ORF">DERP_005560</name>
</gene>
<protein>
    <recommendedName>
        <fullName evidence="6">X-box-binding protein 1</fullName>
    </recommendedName>
</protein>
<comment type="caution">
    <text evidence="10">The sequence shown here is derived from an EMBL/GenBank/DDBJ whole genome shotgun (WGS) entry which is preliminary data.</text>
</comment>
<accession>A0ABQ8JNE8</accession>
<keyword evidence="11" id="KW-1185">Reference proteome</keyword>
<keyword evidence="4" id="KW-0804">Transcription</keyword>
<evidence type="ECO:0000313" key="10">
    <source>
        <dbReference type="EMBL" id="KAH9423975.1"/>
    </source>
</evidence>
<evidence type="ECO:0000256" key="4">
    <source>
        <dbReference type="ARBA" id="ARBA00023163"/>
    </source>
</evidence>
<dbReference type="PROSITE" id="PS50217">
    <property type="entry name" value="BZIP"/>
    <property type="match status" value="1"/>
</dbReference>
<dbReference type="Gene3D" id="1.20.5.170">
    <property type="match status" value="1"/>
</dbReference>
<keyword evidence="3" id="KW-0238">DNA-binding</keyword>
<evidence type="ECO:0000256" key="8">
    <source>
        <dbReference type="SAM" id="MobiDB-lite"/>
    </source>
</evidence>
<dbReference type="SMART" id="SM00338">
    <property type="entry name" value="BRLZ"/>
    <property type="match status" value="1"/>
</dbReference>
<keyword evidence="2" id="KW-0805">Transcription regulation</keyword>
<dbReference type="InterPro" id="IPR046347">
    <property type="entry name" value="bZIP_sf"/>
</dbReference>
<evidence type="ECO:0000259" key="9">
    <source>
        <dbReference type="PROSITE" id="PS50217"/>
    </source>
</evidence>
<feature type="compositionally biased region" description="Polar residues" evidence="8">
    <location>
        <begin position="52"/>
        <end position="70"/>
    </location>
</feature>
<feature type="region of interest" description="Disordered" evidence="8">
    <location>
        <begin position="170"/>
        <end position="219"/>
    </location>
</feature>
<dbReference type="PANTHER" id="PTHR46542">
    <property type="entry name" value="X-BOX BINDING PROTEIN 1"/>
    <property type="match status" value="1"/>
</dbReference>
<dbReference type="Pfam" id="PF07716">
    <property type="entry name" value="bZIP_2"/>
    <property type="match status" value="1"/>
</dbReference>